<keyword evidence="1" id="KW-0067">ATP-binding</keyword>
<dbReference type="Proteomes" id="UP001466893">
    <property type="component" value="Chromosome"/>
</dbReference>
<name>A0ABZ3B5R8_9ENTR</name>
<protein>
    <recommendedName>
        <fullName evidence="2">ATP-grasp domain-containing protein</fullName>
    </recommendedName>
</protein>
<dbReference type="Gene3D" id="3.30.470.20">
    <property type="entry name" value="ATP-grasp fold, B domain"/>
    <property type="match status" value="1"/>
</dbReference>
<reference evidence="3 4" key="1">
    <citation type="submission" date="2024-04" db="EMBL/GenBank/DDBJ databases">
        <title>Kosakonia calanthae sp. nov., a halophilic bacterium isolated from leaves of Calanthe tiplacata.</title>
        <authorList>
            <person name="Wu P."/>
        </authorList>
    </citation>
    <scope>NUCLEOTIDE SEQUENCE [LARGE SCALE GENOMIC DNA]</scope>
    <source>
        <strain evidence="3 4">BYX6</strain>
    </source>
</reference>
<evidence type="ECO:0000313" key="3">
    <source>
        <dbReference type="EMBL" id="WZV98564.1"/>
    </source>
</evidence>
<feature type="domain" description="ATP-grasp" evidence="2">
    <location>
        <begin position="195"/>
        <end position="401"/>
    </location>
</feature>
<dbReference type="InterPro" id="IPR013815">
    <property type="entry name" value="ATP_grasp_subdomain_1"/>
</dbReference>
<evidence type="ECO:0000259" key="2">
    <source>
        <dbReference type="PROSITE" id="PS50975"/>
    </source>
</evidence>
<keyword evidence="1" id="KW-0547">Nucleotide-binding</keyword>
<dbReference type="SUPFAM" id="SSF56059">
    <property type="entry name" value="Glutathione synthetase ATP-binding domain-like"/>
    <property type="match status" value="1"/>
</dbReference>
<dbReference type="EMBL" id="CP151800">
    <property type="protein sequence ID" value="WZV98564.1"/>
    <property type="molecule type" value="Genomic_DNA"/>
</dbReference>
<dbReference type="RefSeq" id="WP_342323166.1">
    <property type="nucleotide sequence ID" value="NZ_CP151800.1"/>
</dbReference>
<keyword evidence="4" id="KW-1185">Reference proteome</keyword>
<evidence type="ECO:0000256" key="1">
    <source>
        <dbReference type="PROSITE-ProRule" id="PRU00409"/>
    </source>
</evidence>
<evidence type="ECO:0000313" key="4">
    <source>
        <dbReference type="Proteomes" id="UP001466893"/>
    </source>
</evidence>
<gene>
    <name evidence="3" type="ORF">AAEY27_01305</name>
</gene>
<dbReference type="PROSITE" id="PS50975">
    <property type="entry name" value="ATP_GRASP"/>
    <property type="match status" value="1"/>
</dbReference>
<organism evidence="3 4">
    <name type="scientific">Kosakonia calanthes</name>
    <dbReference type="NCBI Taxonomy" id="3139408"/>
    <lineage>
        <taxon>Bacteria</taxon>
        <taxon>Pseudomonadati</taxon>
        <taxon>Pseudomonadota</taxon>
        <taxon>Gammaproteobacteria</taxon>
        <taxon>Enterobacterales</taxon>
        <taxon>Enterobacteriaceae</taxon>
        <taxon>Kosakonia</taxon>
    </lineage>
</organism>
<dbReference type="InterPro" id="IPR011761">
    <property type="entry name" value="ATP-grasp"/>
</dbReference>
<proteinExistence type="predicted"/>
<sequence length="412" mass="45696">MTLTTAPDFSSAQFLGMAPFLRMSIAGVDFSSITQELIAQAQNNPDAPVLWMNLATAMMSLKHEALGLQIQEQALAMQRVYHWPARQTPKLRLLMLMVPGNLSANIPLDCLLENSDIDLLYYYVDANSDNPLTAPIPEHDVVMVAIGASDEQENVLLRLAFALCGWPKPVLNPPKSVSTSERHNASLLLQNVPGLLICPALHTSRQQLQAVAGGQKILAEIVEEHDFPIIVRPVGSHGGHGLQKIDSAAEVALYLAQTEGEAFFVSRFVDYSGSDGLFRKMRVVLIDGKPYACHMGVSAHWMIHYVNAGMYEDADKRAQEARFFNEFADFAERHRAALDAISQRTGLHYIGIDCAETQDGKLLIFEIDPAMVVHAMDDDVMFPNKQVHMLKVKNAMREMLFQRAGKALDDKE</sequence>
<accession>A0ABZ3B5R8</accession>
<dbReference type="Gene3D" id="3.30.1490.20">
    <property type="entry name" value="ATP-grasp fold, A domain"/>
    <property type="match status" value="1"/>
</dbReference>